<feature type="transmembrane region" description="Helical" evidence="1">
    <location>
        <begin position="83"/>
        <end position="104"/>
    </location>
</feature>
<keyword evidence="1" id="KW-0812">Transmembrane</keyword>
<evidence type="ECO:0000256" key="1">
    <source>
        <dbReference type="SAM" id="Phobius"/>
    </source>
</evidence>
<feature type="transmembrane region" description="Helical" evidence="1">
    <location>
        <begin position="6"/>
        <end position="22"/>
    </location>
</feature>
<dbReference type="RefSeq" id="WP_313819644.1">
    <property type="nucleotide sequence ID" value="NZ_JAVLAO010000005.1"/>
</dbReference>
<name>A0AAW8WG39_LACPE</name>
<feature type="transmembrane region" description="Helical" evidence="1">
    <location>
        <begin position="58"/>
        <end position="77"/>
    </location>
</feature>
<evidence type="ECO:0000313" key="3">
    <source>
        <dbReference type="Proteomes" id="UP001263852"/>
    </source>
</evidence>
<accession>A0AAW8WG39</accession>
<dbReference type="Proteomes" id="UP001263852">
    <property type="component" value="Unassembled WGS sequence"/>
</dbReference>
<organism evidence="2 3">
    <name type="scientific">Lactiplantibacillus pentosus</name>
    <name type="common">Lactobacillus pentosus</name>
    <dbReference type="NCBI Taxonomy" id="1589"/>
    <lineage>
        <taxon>Bacteria</taxon>
        <taxon>Bacillati</taxon>
        <taxon>Bacillota</taxon>
        <taxon>Bacilli</taxon>
        <taxon>Lactobacillales</taxon>
        <taxon>Lactobacillaceae</taxon>
        <taxon>Lactiplantibacillus</taxon>
    </lineage>
</organism>
<keyword evidence="1" id="KW-1133">Transmembrane helix</keyword>
<sequence>MTFFIDLLLLLTLFFLISYLYTTKKEKRKKTSIIELGRLPILYGKHYRTFQKFNKFRLLFGALALISLTIGIYTAIFERDFSMLGFTDSIGFFCIILCFFYGTFKKPNNTKEKDTV</sequence>
<dbReference type="EMBL" id="JAVLAO010000005">
    <property type="protein sequence ID" value="MDT7040620.1"/>
    <property type="molecule type" value="Genomic_DNA"/>
</dbReference>
<gene>
    <name evidence="2" type="ORF">RI555_17070</name>
</gene>
<evidence type="ECO:0000313" key="2">
    <source>
        <dbReference type="EMBL" id="MDT7040620.1"/>
    </source>
</evidence>
<proteinExistence type="predicted"/>
<keyword evidence="1" id="KW-0472">Membrane</keyword>
<protein>
    <submittedName>
        <fullName evidence="2">Uncharacterized protein</fullName>
    </submittedName>
</protein>
<dbReference type="AlphaFoldDB" id="A0AAW8WG39"/>
<reference evidence="2" key="1">
    <citation type="submission" date="2023-08" db="EMBL/GenBank/DDBJ databases">
        <authorList>
            <person name="Page C.A."/>
            <person name="Perez-Diaz I.M."/>
        </authorList>
    </citation>
    <scope>NUCLEOTIDE SEQUENCE</scope>
    <source>
        <strain evidence="2">1.8.9</strain>
    </source>
</reference>
<comment type="caution">
    <text evidence="2">The sequence shown here is derived from an EMBL/GenBank/DDBJ whole genome shotgun (WGS) entry which is preliminary data.</text>
</comment>